<protein>
    <recommendedName>
        <fullName evidence="4">L-methionine gamma-lyase</fullName>
        <ecNumber evidence="3">4.4.1.11</ecNumber>
    </recommendedName>
</protein>
<dbReference type="Proteomes" id="UP000229699">
    <property type="component" value="Unassembled WGS sequence"/>
</dbReference>
<dbReference type="AlphaFoldDB" id="A0A2H0C1R3"/>
<dbReference type="GO" id="GO:0005737">
    <property type="term" value="C:cytoplasm"/>
    <property type="evidence" value="ECO:0007669"/>
    <property type="project" value="TreeGrafter"/>
</dbReference>
<evidence type="ECO:0000313" key="12">
    <source>
        <dbReference type="Proteomes" id="UP000229699"/>
    </source>
</evidence>
<evidence type="ECO:0000256" key="3">
    <source>
        <dbReference type="ARBA" id="ARBA00012222"/>
    </source>
</evidence>
<sequence>MKGFTTKALHTYYKPNKEDGAIIPPIHLSTTFKFGNEGGYYDGSIPRAEWEARNKFQFNNDYRHYDYSRTINPTRIILEQTLANLDGNSFGLAYSSGSATLANVVALLKQSESILFSSDAYGGTYRFIVRVAGNQGIQYKIVDLTDYIKTEALLKIGGIKIIWVETPTNPLLKVIDIFRLSKLAKKYKSLLVVDNTFASPVIQQPAKLGADIVVYSTAKYINGHSDIIGGALTTSNKELYTKLKFLQNAIGTILSPFDSWLTLRGLRTLELRMARHIDNAEKIANFLNKHKKIKKVYYPGLFTGEQKRIVSRQMKRPGGMLSIEIKEKYNVKKFLTSLKYFPLAESLGGVESLIDHPASMTHASIPKEEREKIGLTDGLLRISVGIENIEDLIADLKQAFDKA</sequence>
<dbReference type="GO" id="GO:0018826">
    <property type="term" value="F:methionine gamma-lyase activity"/>
    <property type="evidence" value="ECO:0007669"/>
    <property type="project" value="UniProtKB-EC"/>
</dbReference>
<dbReference type="PANTHER" id="PTHR11808">
    <property type="entry name" value="TRANS-SULFURATION ENZYME FAMILY MEMBER"/>
    <property type="match status" value="1"/>
</dbReference>
<dbReference type="InterPro" id="IPR015421">
    <property type="entry name" value="PyrdxlP-dep_Trfase_major"/>
</dbReference>
<dbReference type="PIRSF" id="PIRSF001434">
    <property type="entry name" value="CGS"/>
    <property type="match status" value="1"/>
</dbReference>
<dbReference type="SUPFAM" id="SSF53383">
    <property type="entry name" value="PLP-dependent transferases"/>
    <property type="match status" value="1"/>
</dbReference>
<dbReference type="InterPro" id="IPR000277">
    <property type="entry name" value="Cys/Met-Metab_PyrdxlP-dep_enz"/>
</dbReference>
<evidence type="ECO:0000256" key="7">
    <source>
        <dbReference type="ARBA" id="ARBA00049180"/>
    </source>
</evidence>
<dbReference type="CDD" id="cd00614">
    <property type="entry name" value="CGS_like"/>
    <property type="match status" value="1"/>
</dbReference>
<evidence type="ECO:0000256" key="2">
    <source>
        <dbReference type="ARBA" id="ARBA00008667"/>
    </source>
</evidence>
<name>A0A2H0C1R3_9BACT</name>
<dbReference type="PANTHER" id="PTHR11808:SF15">
    <property type="entry name" value="CYSTATHIONINE GAMMA-LYASE"/>
    <property type="match status" value="1"/>
</dbReference>
<dbReference type="EMBL" id="PCTC01000021">
    <property type="protein sequence ID" value="PIP63689.1"/>
    <property type="molecule type" value="Genomic_DNA"/>
</dbReference>
<evidence type="ECO:0000256" key="6">
    <source>
        <dbReference type="ARBA" id="ARBA00023239"/>
    </source>
</evidence>
<gene>
    <name evidence="11" type="ORF">COW97_01135</name>
</gene>
<dbReference type="GO" id="GO:0019346">
    <property type="term" value="P:transsulfuration"/>
    <property type="evidence" value="ECO:0007669"/>
    <property type="project" value="InterPro"/>
</dbReference>
<evidence type="ECO:0000256" key="10">
    <source>
        <dbReference type="RuleBase" id="RU362118"/>
    </source>
</evidence>
<evidence type="ECO:0000256" key="1">
    <source>
        <dbReference type="ARBA" id="ARBA00001933"/>
    </source>
</evidence>
<proteinExistence type="inferred from homology"/>
<dbReference type="InterPro" id="IPR015424">
    <property type="entry name" value="PyrdxlP-dep_Trfase"/>
</dbReference>
<evidence type="ECO:0000256" key="8">
    <source>
        <dbReference type="ARBA" id="ARBA00050802"/>
    </source>
</evidence>
<accession>A0A2H0C1R3</accession>
<comment type="caution">
    <text evidence="11">The sequence shown here is derived from an EMBL/GenBank/DDBJ whole genome shotgun (WGS) entry which is preliminary data.</text>
</comment>
<organism evidence="11 12">
    <name type="scientific">Candidatus Roizmanbacteria bacterium CG22_combo_CG10-13_8_21_14_all_34_12</name>
    <dbReference type="NCBI Taxonomy" id="1974860"/>
    <lineage>
        <taxon>Bacteria</taxon>
        <taxon>Candidatus Roizmaniibacteriota</taxon>
    </lineage>
</organism>
<comment type="catalytic activity">
    <reaction evidence="8">
        <text>L-homocysteine + H2O = 2-oxobutanoate + hydrogen sulfide + NH4(+) + H(+)</text>
        <dbReference type="Rhea" id="RHEA:14501"/>
        <dbReference type="ChEBI" id="CHEBI:15377"/>
        <dbReference type="ChEBI" id="CHEBI:15378"/>
        <dbReference type="ChEBI" id="CHEBI:16763"/>
        <dbReference type="ChEBI" id="CHEBI:28938"/>
        <dbReference type="ChEBI" id="CHEBI:29919"/>
        <dbReference type="ChEBI" id="CHEBI:58199"/>
        <dbReference type="EC" id="4.4.1.2"/>
    </reaction>
</comment>
<keyword evidence="5 9" id="KW-0663">Pyridoxal phosphate</keyword>
<dbReference type="EC" id="4.4.1.11" evidence="3"/>
<dbReference type="FunFam" id="3.90.1150.10:FF:000008">
    <property type="entry name" value="Cystathionine gamma-synthase"/>
    <property type="match status" value="1"/>
</dbReference>
<evidence type="ECO:0000256" key="4">
    <source>
        <dbReference type="ARBA" id="ARBA00019040"/>
    </source>
</evidence>
<keyword evidence="6" id="KW-0456">Lyase</keyword>
<dbReference type="GO" id="GO:0019343">
    <property type="term" value="P:cysteine biosynthetic process via cystathionine"/>
    <property type="evidence" value="ECO:0007669"/>
    <property type="project" value="TreeGrafter"/>
</dbReference>
<dbReference type="Gene3D" id="3.90.1150.10">
    <property type="entry name" value="Aspartate Aminotransferase, domain 1"/>
    <property type="match status" value="1"/>
</dbReference>
<evidence type="ECO:0000256" key="9">
    <source>
        <dbReference type="PIRSR" id="PIRSR001434-2"/>
    </source>
</evidence>
<comment type="catalytic activity">
    <reaction evidence="7">
        <text>L-methionine + H2O = methanethiol + 2-oxobutanoate + NH4(+)</text>
        <dbReference type="Rhea" id="RHEA:23800"/>
        <dbReference type="ChEBI" id="CHEBI:15377"/>
        <dbReference type="ChEBI" id="CHEBI:16007"/>
        <dbReference type="ChEBI" id="CHEBI:16763"/>
        <dbReference type="ChEBI" id="CHEBI:28938"/>
        <dbReference type="ChEBI" id="CHEBI:57844"/>
        <dbReference type="EC" id="4.4.1.11"/>
    </reaction>
</comment>
<dbReference type="Gene3D" id="3.40.640.10">
    <property type="entry name" value="Type I PLP-dependent aspartate aminotransferase-like (Major domain)"/>
    <property type="match status" value="1"/>
</dbReference>
<dbReference type="FunFam" id="3.40.640.10:FF:000046">
    <property type="entry name" value="Cystathionine gamma-lyase"/>
    <property type="match status" value="1"/>
</dbReference>
<comment type="cofactor">
    <cofactor evidence="1 10">
        <name>pyridoxal 5'-phosphate</name>
        <dbReference type="ChEBI" id="CHEBI:597326"/>
    </cofactor>
</comment>
<reference evidence="11 12" key="1">
    <citation type="submission" date="2017-09" db="EMBL/GenBank/DDBJ databases">
        <title>Depth-based differentiation of microbial function through sediment-hosted aquifers and enrichment of novel symbionts in the deep terrestrial subsurface.</title>
        <authorList>
            <person name="Probst A.J."/>
            <person name="Ladd B."/>
            <person name="Jarett J.K."/>
            <person name="Geller-Mcgrath D.E."/>
            <person name="Sieber C.M."/>
            <person name="Emerson J.B."/>
            <person name="Anantharaman K."/>
            <person name="Thomas B.C."/>
            <person name="Malmstrom R."/>
            <person name="Stieglmeier M."/>
            <person name="Klingl A."/>
            <person name="Woyke T."/>
            <person name="Ryan C.M."/>
            <person name="Banfield J.F."/>
        </authorList>
    </citation>
    <scope>NUCLEOTIDE SEQUENCE [LARGE SCALE GENOMIC DNA]</scope>
    <source>
        <strain evidence="11">CG22_combo_CG10-13_8_21_14_all_34_12</strain>
    </source>
</reference>
<dbReference type="Pfam" id="PF01053">
    <property type="entry name" value="Cys_Met_Meta_PP"/>
    <property type="match status" value="1"/>
</dbReference>
<dbReference type="InterPro" id="IPR015422">
    <property type="entry name" value="PyrdxlP-dep_Trfase_small"/>
</dbReference>
<dbReference type="GO" id="GO:0004123">
    <property type="term" value="F:cystathionine gamma-lyase activity"/>
    <property type="evidence" value="ECO:0007669"/>
    <property type="project" value="TreeGrafter"/>
</dbReference>
<evidence type="ECO:0000313" key="11">
    <source>
        <dbReference type="EMBL" id="PIP63689.1"/>
    </source>
</evidence>
<feature type="modified residue" description="N6-(pyridoxal phosphate)lysine" evidence="9">
    <location>
        <position position="219"/>
    </location>
</feature>
<dbReference type="GO" id="GO:0030170">
    <property type="term" value="F:pyridoxal phosphate binding"/>
    <property type="evidence" value="ECO:0007669"/>
    <property type="project" value="InterPro"/>
</dbReference>
<dbReference type="GO" id="GO:0047982">
    <property type="term" value="F:homocysteine desulfhydrase activity"/>
    <property type="evidence" value="ECO:0007669"/>
    <property type="project" value="UniProtKB-EC"/>
</dbReference>
<evidence type="ECO:0000256" key="5">
    <source>
        <dbReference type="ARBA" id="ARBA00022898"/>
    </source>
</evidence>
<comment type="similarity">
    <text evidence="2">Belongs to the trans-sulfuration enzymes family. L-methionine gamma-lyase subfamily.</text>
</comment>